<dbReference type="GO" id="GO:0005737">
    <property type="term" value="C:cytoplasm"/>
    <property type="evidence" value="ECO:0007669"/>
    <property type="project" value="UniProtKB-SubCell"/>
</dbReference>
<name>B8I4I1_RUMCH</name>
<keyword evidence="14" id="KW-1185">Reference proteome</keyword>
<dbReference type="Gene3D" id="3.40.50.2300">
    <property type="match status" value="1"/>
</dbReference>
<dbReference type="Proteomes" id="UP000001349">
    <property type="component" value="Chromosome"/>
</dbReference>
<evidence type="ECO:0000256" key="8">
    <source>
        <dbReference type="ARBA" id="ARBA00023163"/>
    </source>
</evidence>
<keyword evidence="7" id="KW-0238">DNA-binding</keyword>
<dbReference type="PROSITE" id="PS50110">
    <property type="entry name" value="RESPONSE_REGULATORY"/>
    <property type="match status" value="1"/>
</dbReference>
<keyword evidence="6" id="KW-0805">Transcription regulation</keyword>
<feature type="modified residue" description="4-aspartylphosphate" evidence="10">
    <location>
        <position position="55"/>
    </location>
</feature>
<comment type="function">
    <text evidence="9">May play the central regulatory role in sporulation. It may be an element of the effector pathway responsible for the activation of sporulation genes in response to nutritional stress. Spo0A may act in concert with spo0H (a sigma factor) to control the expression of some genes that are critical to the sporulation process.</text>
</comment>
<dbReference type="eggNOG" id="COG2207">
    <property type="taxonomic scope" value="Bacteria"/>
</dbReference>
<protein>
    <recommendedName>
        <fullName evidence="2">Stage 0 sporulation protein A homolog</fullName>
    </recommendedName>
</protein>
<evidence type="ECO:0000259" key="12">
    <source>
        <dbReference type="PROSITE" id="PS50110"/>
    </source>
</evidence>
<evidence type="ECO:0000256" key="7">
    <source>
        <dbReference type="ARBA" id="ARBA00023125"/>
    </source>
</evidence>
<organism evidence="13 14">
    <name type="scientific">Ruminiclostridium cellulolyticum (strain ATCC 35319 / DSM 5812 / JCM 6584 / H10)</name>
    <name type="common">Clostridium cellulolyticum</name>
    <dbReference type="NCBI Taxonomy" id="394503"/>
    <lineage>
        <taxon>Bacteria</taxon>
        <taxon>Bacillati</taxon>
        <taxon>Bacillota</taxon>
        <taxon>Clostridia</taxon>
        <taxon>Eubacteriales</taxon>
        <taxon>Oscillospiraceae</taxon>
        <taxon>Ruminiclostridium</taxon>
    </lineage>
</organism>
<proteinExistence type="predicted"/>
<dbReference type="InterPro" id="IPR018062">
    <property type="entry name" value="HTH_AraC-typ_CS"/>
</dbReference>
<keyword evidence="8" id="KW-0804">Transcription</keyword>
<dbReference type="eggNOG" id="COG4753">
    <property type="taxonomic scope" value="Bacteria"/>
</dbReference>
<accession>B8I4I1</accession>
<keyword evidence="5" id="KW-0902">Two-component regulatory system</keyword>
<evidence type="ECO:0000256" key="9">
    <source>
        <dbReference type="ARBA" id="ARBA00024867"/>
    </source>
</evidence>
<dbReference type="KEGG" id="cce:Ccel_0147"/>
<dbReference type="InterPro" id="IPR011006">
    <property type="entry name" value="CheY-like_superfamily"/>
</dbReference>
<dbReference type="SMART" id="SM00448">
    <property type="entry name" value="REC"/>
    <property type="match status" value="1"/>
</dbReference>
<evidence type="ECO:0000256" key="10">
    <source>
        <dbReference type="PROSITE-ProRule" id="PRU00169"/>
    </source>
</evidence>
<evidence type="ECO:0000256" key="2">
    <source>
        <dbReference type="ARBA" id="ARBA00018672"/>
    </source>
</evidence>
<dbReference type="OrthoDB" id="384217at2"/>
<dbReference type="Pfam" id="PF00072">
    <property type="entry name" value="Response_reg"/>
    <property type="match status" value="1"/>
</dbReference>
<evidence type="ECO:0000313" key="14">
    <source>
        <dbReference type="Proteomes" id="UP000001349"/>
    </source>
</evidence>
<reference evidence="13 14" key="1">
    <citation type="submission" date="2009-01" db="EMBL/GenBank/DDBJ databases">
        <title>Complete sequence of Clostridium cellulolyticum H10.</title>
        <authorList>
            <consortium name="US DOE Joint Genome Institute"/>
            <person name="Lucas S."/>
            <person name="Copeland A."/>
            <person name="Lapidus A."/>
            <person name="Glavina del Rio T."/>
            <person name="Dalin E."/>
            <person name="Tice H."/>
            <person name="Bruce D."/>
            <person name="Goodwin L."/>
            <person name="Pitluck S."/>
            <person name="Chertkov O."/>
            <person name="Saunders E."/>
            <person name="Brettin T."/>
            <person name="Detter J.C."/>
            <person name="Han C."/>
            <person name="Larimer F."/>
            <person name="Land M."/>
            <person name="Hauser L."/>
            <person name="Kyrpides N."/>
            <person name="Ivanova N."/>
            <person name="Zhou J."/>
            <person name="Richardson P."/>
        </authorList>
    </citation>
    <scope>NUCLEOTIDE SEQUENCE [LARGE SCALE GENOMIC DNA]</scope>
    <source>
        <strain evidence="14">ATCC 35319 / DSM 5812 / JCM 6584 / H10</strain>
    </source>
</reference>
<dbReference type="EMBL" id="CP001348">
    <property type="protein sequence ID" value="ACL74535.1"/>
    <property type="molecule type" value="Genomic_DNA"/>
</dbReference>
<dbReference type="InterPro" id="IPR051552">
    <property type="entry name" value="HptR"/>
</dbReference>
<dbReference type="PROSITE" id="PS01124">
    <property type="entry name" value="HTH_ARAC_FAMILY_2"/>
    <property type="match status" value="1"/>
</dbReference>
<dbReference type="GO" id="GO:0000160">
    <property type="term" value="P:phosphorelay signal transduction system"/>
    <property type="evidence" value="ECO:0007669"/>
    <property type="project" value="UniProtKB-KW"/>
</dbReference>
<feature type="domain" description="Response regulatory" evidence="12">
    <location>
        <begin position="3"/>
        <end position="121"/>
    </location>
</feature>
<dbReference type="SUPFAM" id="SSF52172">
    <property type="entry name" value="CheY-like"/>
    <property type="match status" value="1"/>
</dbReference>
<evidence type="ECO:0000313" key="13">
    <source>
        <dbReference type="EMBL" id="ACL74535.1"/>
    </source>
</evidence>
<evidence type="ECO:0000259" key="11">
    <source>
        <dbReference type="PROSITE" id="PS01124"/>
    </source>
</evidence>
<comment type="subcellular location">
    <subcellularLocation>
        <location evidence="1">Cytoplasm</location>
    </subcellularLocation>
</comment>
<dbReference type="SUPFAM" id="SSF46689">
    <property type="entry name" value="Homeodomain-like"/>
    <property type="match status" value="2"/>
</dbReference>
<feature type="domain" description="HTH araC/xylS-type" evidence="11">
    <location>
        <begin position="424"/>
        <end position="522"/>
    </location>
</feature>
<evidence type="ECO:0000256" key="1">
    <source>
        <dbReference type="ARBA" id="ARBA00004496"/>
    </source>
</evidence>
<evidence type="ECO:0000256" key="4">
    <source>
        <dbReference type="ARBA" id="ARBA00022553"/>
    </source>
</evidence>
<dbReference type="InterPro" id="IPR018060">
    <property type="entry name" value="HTH_AraC"/>
</dbReference>
<dbReference type="AlphaFoldDB" id="B8I4I1"/>
<keyword evidence="4 10" id="KW-0597">Phosphoprotein</keyword>
<dbReference type="CDD" id="cd17536">
    <property type="entry name" value="REC_YesN-like"/>
    <property type="match status" value="1"/>
</dbReference>
<gene>
    <name evidence="13" type="ordered locus">Ccel_0147</name>
</gene>
<dbReference type="GO" id="GO:0003700">
    <property type="term" value="F:DNA-binding transcription factor activity"/>
    <property type="evidence" value="ECO:0007669"/>
    <property type="project" value="InterPro"/>
</dbReference>
<keyword evidence="3" id="KW-0963">Cytoplasm</keyword>
<dbReference type="HOGENOM" id="CLU_000445_5_0_9"/>
<dbReference type="PANTHER" id="PTHR42713:SF3">
    <property type="entry name" value="TRANSCRIPTIONAL REGULATORY PROTEIN HPTR"/>
    <property type="match status" value="1"/>
</dbReference>
<dbReference type="InterPro" id="IPR001789">
    <property type="entry name" value="Sig_transdc_resp-reg_receiver"/>
</dbReference>
<dbReference type="PROSITE" id="PS00041">
    <property type="entry name" value="HTH_ARAC_FAMILY_1"/>
    <property type="match status" value="1"/>
</dbReference>
<evidence type="ECO:0000256" key="3">
    <source>
        <dbReference type="ARBA" id="ARBA00022490"/>
    </source>
</evidence>
<dbReference type="Pfam" id="PF12833">
    <property type="entry name" value="HTH_18"/>
    <property type="match status" value="1"/>
</dbReference>
<dbReference type="SMART" id="SM00342">
    <property type="entry name" value="HTH_ARAC"/>
    <property type="match status" value="1"/>
</dbReference>
<dbReference type="STRING" id="394503.Ccel_0147"/>
<evidence type="ECO:0000256" key="6">
    <source>
        <dbReference type="ARBA" id="ARBA00023015"/>
    </source>
</evidence>
<evidence type="ECO:0000256" key="5">
    <source>
        <dbReference type="ARBA" id="ARBA00023012"/>
    </source>
</evidence>
<dbReference type="Gene3D" id="1.10.10.60">
    <property type="entry name" value="Homeodomain-like"/>
    <property type="match status" value="2"/>
</dbReference>
<dbReference type="RefSeq" id="WP_012634601.1">
    <property type="nucleotide sequence ID" value="NC_011898.1"/>
</dbReference>
<dbReference type="PANTHER" id="PTHR42713">
    <property type="entry name" value="HISTIDINE KINASE-RELATED"/>
    <property type="match status" value="1"/>
</dbReference>
<sequence>MLKVLLVDDEPYVLEGLKVMLDWEAHGFRICGEASNGEDALEIVRVCNPDLIMTDISMPRIDGLELIRLSTENLKSTAKFVILSGYDDFSYAKRAMLYNASNYLLKPLDDVELDSVVTKLAEQIKKERKETENINKQLSFIANQSIIRLINGDNKPSLIGRVGMLLDIAEDEEFRCILFEIDSADSWVQGEERTELNINRTTPARVIEDALDPAFQFRIFEDGKGRIGIIASEKMPFFNTLEEFTKSLLLQLNQIFGDVVYASISDSEKGLSLISKTYKQALFAIGFKFYSPGKSLISYENVKGLNLNFEMCTEYYNALLDFIRANRVEDIEPVVCRLFKNFSENHSAPQIIISYLMNFQMELVKLIMEIGGDLKEFLTLALGFQKTAEHLNMSNLQGEFLKQCLSAASHINGFKQGNPQFIVCEVKNYIKQNYCKDIKLKEVARHFYMNSVYLGQLFKKVSGVQFNDYLNNVRVEEAKKLLQRTDMKVSEISSAVGYNDPKYFLSKFKAITSLPPSAFKTGKTT</sequence>
<dbReference type="GO" id="GO:0043565">
    <property type="term" value="F:sequence-specific DNA binding"/>
    <property type="evidence" value="ECO:0007669"/>
    <property type="project" value="InterPro"/>
</dbReference>
<dbReference type="InterPro" id="IPR009057">
    <property type="entry name" value="Homeodomain-like_sf"/>
</dbReference>